<sequence>MSDTTAGQDLCVCFPAAGGGGATLALLEDAAARHGLTALTLPNADSVPDLDSGRWQERTVEEIRRAADRGGARRIVLAGHSMGGLSAVRLHPALDADGARPIGVLVINTPCPDPSGRIPTMSQLTDPEIAQVLAHDGFPQELLDDKDMLAEIADGLRADAAVADRLAERLGPAGRLTDLHVLCGRDDRFIPPERCAAWARRVSGEFHLTVVPGGHSLDAARAAALGRALAGVLAATRTEEEAA</sequence>
<organism evidence="3 4">
    <name type="scientific">Streptomyces glaucescens</name>
    <dbReference type="NCBI Taxonomy" id="1907"/>
    <lineage>
        <taxon>Bacteria</taxon>
        <taxon>Bacillati</taxon>
        <taxon>Actinomycetota</taxon>
        <taxon>Actinomycetes</taxon>
        <taxon>Kitasatosporales</taxon>
        <taxon>Streptomycetaceae</taxon>
        <taxon>Streptomyces</taxon>
    </lineage>
</organism>
<dbReference type="Pfam" id="PF00975">
    <property type="entry name" value="Thioesterase"/>
    <property type="match status" value="1"/>
</dbReference>
<dbReference type="eggNOG" id="COG3208">
    <property type="taxonomic scope" value="Bacteria"/>
</dbReference>
<feature type="domain" description="Thioesterase" evidence="2">
    <location>
        <begin position="12"/>
        <end position="215"/>
    </location>
</feature>
<evidence type="ECO:0000313" key="4">
    <source>
        <dbReference type="Proteomes" id="UP000029482"/>
    </source>
</evidence>
<accession>A0A089YRB4</accession>
<evidence type="ECO:0000313" key="3">
    <source>
        <dbReference type="EMBL" id="AIR96205.1"/>
    </source>
</evidence>
<dbReference type="InterPro" id="IPR012223">
    <property type="entry name" value="TEII"/>
</dbReference>
<gene>
    <name evidence="3" type="ORF">SGLAU_00885</name>
</gene>
<dbReference type="GO" id="GO:0008610">
    <property type="term" value="P:lipid biosynthetic process"/>
    <property type="evidence" value="ECO:0007669"/>
    <property type="project" value="TreeGrafter"/>
</dbReference>
<keyword evidence="4" id="KW-1185">Reference proteome</keyword>
<dbReference type="RefSeq" id="WP_043497440.1">
    <property type="nucleotide sequence ID" value="NZ_CP009438.1"/>
</dbReference>
<dbReference type="KEGG" id="sgu:SGLAU_00885"/>
<evidence type="ECO:0000256" key="1">
    <source>
        <dbReference type="ARBA" id="ARBA00007169"/>
    </source>
</evidence>
<dbReference type="OrthoDB" id="4158666at2"/>
<dbReference type="PANTHER" id="PTHR11487:SF0">
    <property type="entry name" value="S-ACYL FATTY ACID SYNTHASE THIOESTERASE, MEDIUM CHAIN"/>
    <property type="match status" value="1"/>
</dbReference>
<evidence type="ECO:0000259" key="2">
    <source>
        <dbReference type="Pfam" id="PF00975"/>
    </source>
</evidence>
<dbReference type="HOGENOM" id="CLU_070456_1_2_11"/>
<proteinExistence type="inferred from homology"/>
<dbReference type="PANTHER" id="PTHR11487">
    <property type="entry name" value="THIOESTERASE"/>
    <property type="match status" value="1"/>
</dbReference>
<dbReference type="SUPFAM" id="SSF53474">
    <property type="entry name" value="alpha/beta-Hydrolases"/>
    <property type="match status" value="1"/>
</dbReference>
<reference evidence="4" key="1">
    <citation type="journal article" date="2015" name="J. Biotechnol.">
        <title>Complete genome sequence of the actinobacterium Streptomyces glaucescens GLA.O (DSM 40922) consisting of a linear chromosome and one linear plasmid.</title>
        <authorList>
            <person name="Ortseifen V."/>
            <person name="Winkler A."/>
            <person name="Albersmeier A."/>
            <person name="Wendler S."/>
            <person name="Puhler A."/>
            <person name="Kalinowski J."/>
            <person name="Ruckert C."/>
        </authorList>
    </citation>
    <scope>NUCLEOTIDE SEQUENCE [LARGE SCALE GENOMIC DNA]</scope>
    <source>
        <strain evidence="4">DSM 40922 / GLA O</strain>
    </source>
</reference>
<dbReference type="InterPro" id="IPR029058">
    <property type="entry name" value="AB_hydrolase_fold"/>
</dbReference>
<name>A0A089YRB4_STRGA</name>
<dbReference type="AlphaFoldDB" id="A0A089YRB4"/>
<dbReference type="EMBL" id="CP009438">
    <property type="protein sequence ID" value="AIR96205.1"/>
    <property type="molecule type" value="Genomic_DNA"/>
</dbReference>
<dbReference type="STRING" id="1907.SGLAU_00885"/>
<dbReference type="Gene3D" id="3.40.50.1820">
    <property type="entry name" value="alpha/beta hydrolase"/>
    <property type="match status" value="1"/>
</dbReference>
<dbReference type="Proteomes" id="UP000029482">
    <property type="component" value="Chromosome"/>
</dbReference>
<dbReference type="InterPro" id="IPR001031">
    <property type="entry name" value="Thioesterase"/>
</dbReference>
<protein>
    <recommendedName>
        <fullName evidence="2">Thioesterase domain-containing protein</fullName>
    </recommendedName>
</protein>
<comment type="similarity">
    <text evidence="1">Belongs to the thioesterase family.</text>
</comment>